<feature type="transmembrane region" description="Helical" evidence="1">
    <location>
        <begin position="94"/>
        <end position="119"/>
    </location>
</feature>
<dbReference type="AlphaFoldDB" id="I3EDT9"/>
<dbReference type="VEuPathDB" id="MicrosporidiaDB:NEQG_02509"/>
<reference evidence="2" key="1">
    <citation type="submission" date="2011-01" db="EMBL/GenBank/DDBJ databases">
        <title>The Genome Sequence of Nematocida parisii strain ERTm3.</title>
        <authorList>
            <consortium name="The Broad Institute Genome Sequencing Platform"/>
            <consortium name="The Broad Institute Genome Sequencing Center for Infectious Disease"/>
            <person name="Cuomo C."/>
            <person name="Troemel E."/>
            <person name="Young S.K."/>
            <person name="Zeng Q."/>
            <person name="Gargeya S."/>
            <person name="Fitzgerald M."/>
            <person name="Haas B."/>
            <person name="Abouelleil A."/>
            <person name="Alvarado L."/>
            <person name="Arachchi H.M."/>
            <person name="Berlin A."/>
            <person name="Chapman S.B."/>
            <person name="Gearin G."/>
            <person name="Goldberg J."/>
            <person name="Griggs A."/>
            <person name="Gujja S."/>
            <person name="Hansen M."/>
            <person name="Heiman D."/>
            <person name="Howarth C."/>
            <person name="Larimer J."/>
            <person name="Lui A."/>
            <person name="MacDonald P.J.P."/>
            <person name="McCowen C."/>
            <person name="Montmayeur A."/>
            <person name="Murphy C."/>
            <person name="Neiman D."/>
            <person name="Pearson M."/>
            <person name="Priest M."/>
            <person name="Roberts A."/>
            <person name="Saif S."/>
            <person name="Shea T."/>
            <person name="Sisk P."/>
            <person name="Stolte C."/>
            <person name="Sykes S."/>
            <person name="Wortman J."/>
            <person name="Nusbaum C."/>
            <person name="Birren B."/>
        </authorList>
    </citation>
    <scope>NUCLEOTIDE SEQUENCE</scope>
    <source>
        <strain evidence="2">ERTm3</strain>
    </source>
</reference>
<evidence type="ECO:0000256" key="1">
    <source>
        <dbReference type="SAM" id="Phobius"/>
    </source>
</evidence>
<dbReference type="InParanoid" id="I3EDT9"/>
<feature type="transmembrane region" description="Helical" evidence="1">
    <location>
        <begin position="292"/>
        <end position="312"/>
    </location>
</feature>
<gene>
    <name evidence="2" type="ORF">NEQG_02509</name>
</gene>
<dbReference type="EMBL" id="GL870883">
    <property type="protein sequence ID" value="EIJ87386.1"/>
    <property type="molecule type" value="Genomic_DNA"/>
</dbReference>
<proteinExistence type="predicted"/>
<keyword evidence="3" id="KW-1185">Reference proteome</keyword>
<dbReference type="Proteomes" id="UP000002872">
    <property type="component" value="Unassembled WGS sequence"/>
</dbReference>
<sequence>MPNTQLNRGLKYLKNTILWIVCTKYMEVTQIMLLPTIFMYTTEWQSSVCIAAFCSLLLLFPCGLLEIALLVSLLASHFNEILEYTELVYNDYVWVSIGTYLAFAATVAIFSFFFSISIIKPVKFILKGKYNVPPVEQSSETPKFVSVEIPPSSDSLDSRKVSPTTVHKSLSEIKKAAKTAATLDSQLTKSLSTNTLENKQGLPSALLINYNGSPNAIELEVCIDKRHDIHKKKSKYFALASRQDEHINYLSKTWRGISFRYIRMFFLLLIFLVKAISICILYYIILNPVTDYLFILGYGLFGFLLLLTNLEVGFYSIDMPQKNYTHLFTLLLVYIILFGTFKNGEVESNILECKSNYTLFTFNPVEIVCSIKSMFPISPKILASF</sequence>
<organism evidence="2 3">
    <name type="scientific">Nematocida parisii (strain ERTm3)</name>
    <name type="common">Nematode killer fungus</name>
    <dbReference type="NCBI Taxonomy" id="935791"/>
    <lineage>
        <taxon>Eukaryota</taxon>
        <taxon>Fungi</taxon>
        <taxon>Fungi incertae sedis</taxon>
        <taxon>Microsporidia</taxon>
        <taxon>Nematocida</taxon>
    </lineage>
</organism>
<feature type="transmembrane region" description="Helical" evidence="1">
    <location>
        <begin position="265"/>
        <end position="286"/>
    </location>
</feature>
<name>I3EDT9_NEMP3</name>
<keyword evidence="1" id="KW-1133">Transmembrane helix</keyword>
<evidence type="ECO:0000313" key="3">
    <source>
        <dbReference type="Proteomes" id="UP000002872"/>
    </source>
</evidence>
<evidence type="ECO:0000313" key="2">
    <source>
        <dbReference type="EMBL" id="EIJ87386.1"/>
    </source>
</evidence>
<keyword evidence="1" id="KW-0472">Membrane</keyword>
<keyword evidence="1" id="KW-0812">Transmembrane</keyword>
<feature type="transmembrane region" description="Helical" evidence="1">
    <location>
        <begin position="16"/>
        <end position="38"/>
    </location>
</feature>
<dbReference type="OMA" id="ATIMNTM"/>
<feature type="transmembrane region" description="Helical" evidence="1">
    <location>
        <begin position="324"/>
        <end position="341"/>
    </location>
</feature>
<accession>I3EDT9</accession>
<protein>
    <submittedName>
        <fullName evidence="2">Uncharacterized protein</fullName>
    </submittedName>
</protein>
<dbReference type="HOGENOM" id="CLU_730672_0_0_1"/>
<dbReference type="OrthoDB" id="2190736at2759"/>
<feature type="transmembrane region" description="Helical" evidence="1">
    <location>
        <begin position="50"/>
        <end position="74"/>
    </location>
</feature>